<accession>A0A7E4W7A7</accession>
<evidence type="ECO:0000313" key="1">
    <source>
        <dbReference type="Proteomes" id="UP000492821"/>
    </source>
</evidence>
<name>A0A7E4W7A7_PANRE</name>
<dbReference type="Proteomes" id="UP000492821">
    <property type="component" value="Unassembled WGS sequence"/>
</dbReference>
<keyword evidence="1" id="KW-1185">Reference proteome</keyword>
<reference evidence="2" key="2">
    <citation type="submission" date="2020-10" db="UniProtKB">
        <authorList>
            <consortium name="WormBaseParasite"/>
        </authorList>
    </citation>
    <scope>IDENTIFICATION</scope>
</reference>
<protein>
    <submittedName>
        <fullName evidence="2">FTH domain-containing protein</fullName>
    </submittedName>
</protein>
<evidence type="ECO:0000313" key="2">
    <source>
        <dbReference type="WBParaSite" id="Pan_g7128.t2"/>
    </source>
</evidence>
<dbReference type="AlphaFoldDB" id="A0A7E4W7A7"/>
<sequence length="283" mass="32721">MLAVLKDATVLQASTMPYPLANLAYGLRSRLSDLTTPSERYQLQIAAGDPSICPPSIQHIQETDDRWAFTLYDDSDFLILNLDDKFPKFAEDDLISCRHKLRLSSACLSDLKHLKHTHVLWRPKTLHFDLYKQLSKEFIQTVSKLITKSATKIILTNITSKNLSFVDILLAIPHLKEIHACKMKLKSTWMSDILKTQKTKLTRLKIKGTIEEIGLLSLDETTSFFAAQDENFEFDITVHVTFTDDMTIDDVHYLSLQPEIVIPRLLELEISYWMHLYNYFWVL</sequence>
<proteinExistence type="predicted"/>
<organism evidence="1 2">
    <name type="scientific">Panagrellus redivivus</name>
    <name type="common">Microworm</name>
    <dbReference type="NCBI Taxonomy" id="6233"/>
    <lineage>
        <taxon>Eukaryota</taxon>
        <taxon>Metazoa</taxon>
        <taxon>Ecdysozoa</taxon>
        <taxon>Nematoda</taxon>
        <taxon>Chromadorea</taxon>
        <taxon>Rhabditida</taxon>
        <taxon>Tylenchina</taxon>
        <taxon>Panagrolaimomorpha</taxon>
        <taxon>Panagrolaimoidea</taxon>
        <taxon>Panagrolaimidae</taxon>
        <taxon>Panagrellus</taxon>
    </lineage>
</organism>
<dbReference type="WBParaSite" id="Pan_g7128.t2">
    <property type="protein sequence ID" value="Pan_g7128.t2"/>
    <property type="gene ID" value="Pan_g7128"/>
</dbReference>
<reference evidence="1" key="1">
    <citation type="journal article" date="2013" name="Genetics">
        <title>The draft genome and transcriptome of Panagrellus redivivus are shaped by the harsh demands of a free-living lifestyle.</title>
        <authorList>
            <person name="Srinivasan J."/>
            <person name="Dillman A.R."/>
            <person name="Macchietto M.G."/>
            <person name="Heikkinen L."/>
            <person name="Lakso M."/>
            <person name="Fracchia K.M."/>
            <person name="Antoshechkin I."/>
            <person name="Mortazavi A."/>
            <person name="Wong G."/>
            <person name="Sternberg P.W."/>
        </authorList>
    </citation>
    <scope>NUCLEOTIDE SEQUENCE [LARGE SCALE GENOMIC DNA]</scope>
    <source>
        <strain evidence="1">MT8872</strain>
    </source>
</reference>